<feature type="domain" description="HTH lysR-type" evidence="5">
    <location>
        <begin position="1"/>
        <end position="58"/>
    </location>
</feature>
<organism evidence="6 7">
    <name type="scientific">Ktedonosporobacter rubrisoli</name>
    <dbReference type="NCBI Taxonomy" id="2509675"/>
    <lineage>
        <taxon>Bacteria</taxon>
        <taxon>Bacillati</taxon>
        <taxon>Chloroflexota</taxon>
        <taxon>Ktedonobacteria</taxon>
        <taxon>Ktedonobacterales</taxon>
        <taxon>Ktedonosporobacteraceae</taxon>
        <taxon>Ktedonosporobacter</taxon>
    </lineage>
</organism>
<accession>A0A4P6JT82</accession>
<evidence type="ECO:0000313" key="7">
    <source>
        <dbReference type="Proteomes" id="UP000290365"/>
    </source>
</evidence>
<dbReference type="InterPro" id="IPR036390">
    <property type="entry name" value="WH_DNA-bd_sf"/>
</dbReference>
<keyword evidence="4" id="KW-0804">Transcription</keyword>
<evidence type="ECO:0000256" key="2">
    <source>
        <dbReference type="ARBA" id="ARBA00023015"/>
    </source>
</evidence>
<dbReference type="RefSeq" id="WP_129889149.1">
    <property type="nucleotide sequence ID" value="NZ_CP035758.1"/>
</dbReference>
<protein>
    <submittedName>
        <fullName evidence="6">LysR family transcriptional regulator</fullName>
    </submittedName>
</protein>
<evidence type="ECO:0000256" key="1">
    <source>
        <dbReference type="ARBA" id="ARBA00009437"/>
    </source>
</evidence>
<dbReference type="AlphaFoldDB" id="A0A4P6JT82"/>
<keyword evidence="2" id="KW-0805">Transcription regulation</keyword>
<dbReference type="InterPro" id="IPR005119">
    <property type="entry name" value="LysR_subst-bd"/>
</dbReference>
<reference evidence="6 7" key="1">
    <citation type="submission" date="2019-01" db="EMBL/GenBank/DDBJ databases">
        <title>Ktedonosporobacter rubrisoli SCAWS-G2.</title>
        <authorList>
            <person name="Huang Y."/>
            <person name="Yan B."/>
        </authorList>
    </citation>
    <scope>NUCLEOTIDE SEQUENCE [LARGE SCALE GENOMIC DNA]</scope>
    <source>
        <strain evidence="6 7">SCAWS-G2</strain>
    </source>
</reference>
<dbReference type="InterPro" id="IPR036388">
    <property type="entry name" value="WH-like_DNA-bd_sf"/>
</dbReference>
<dbReference type="Gene3D" id="3.40.190.290">
    <property type="match status" value="1"/>
</dbReference>
<dbReference type="KEGG" id="kbs:EPA93_19685"/>
<dbReference type="PROSITE" id="PS50931">
    <property type="entry name" value="HTH_LYSR"/>
    <property type="match status" value="1"/>
</dbReference>
<dbReference type="EMBL" id="CP035758">
    <property type="protein sequence ID" value="QBD78096.1"/>
    <property type="molecule type" value="Genomic_DNA"/>
</dbReference>
<dbReference type="GO" id="GO:0032993">
    <property type="term" value="C:protein-DNA complex"/>
    <property type="evidence" value="ECO:0007669"/>
    <property type="project" value="TreeGrafter"/>
</dbReference>
<evidence type="ECO:0000256" key="4">
    <source>
        <dbReference type="ARBA" id="ARBA00023163"/>
    </source>
</evidence>
<evidence type="ECO:0000259" key="5">
    <source>
        <dbReference type="PROSITE" id="PS50931"/>
    </source>
</evidence>
<evidence type="ECO:0000313" key="6">
    <source>
        <dbReference type="EMBL" id="QBD78096.1"/>
    </source>
</evidence>
<dbReference type="InterPro" id="IPR000847">
    <property type="entry name" value="LysR_HTH_N"/>
</dbReference>
<proteinExistence type="inferred from homology"/>
<gene>
    <name evidence="6" type="ORF">EPA93_19685</name>
</gene>
<dbReference type="PANTHER" id="PTHR30346:SF28">
    <property type="entry name" value="HTH-TYPE TRANSCRIPTIONAL REGULATOR CYNR"/>
    <property type="match status" value="1"/>
</dbReference>
<comment type="similarity">
    <text evidence="1">Belongs to the LysR transcriptional regulatory family.</text>
</comment>
<dbReference type="FunFam" id="1.10.10.10:FF:000001">
    <property type="entry name" value="LysR family transcriptional regulator"/>
    <property type="match status" value="1"/>
</dbReference>
<dbReference type="Pfam" id="PF00126">
    <property type="entry name" value="HTH_1"/>
    <property type="match status" value="1"/>
</dbReference>
<dbReference type="Pfam" id="PF03466">
    <property type="entry name" value="LysR_substrate"/>
    <property type="match status" value="1"/>
</dbReference>
<dbReference type="Proteomes" id="UP000290365">
    <property type="component" value="Chromosome"/>
</dbReference>
<sequence>MDLLQLRYFRVVARVEHMTKAAEELFIAQPSLSKTISRLEKEIGVPLFERQGRVIRLNKFGKAFLEHVETIFQELEEGQRKVQDMAGLEHGEISLGAATVYWLPDLLHRFQMRYPSVRFRLSQCELAEMPHRLETGACDFCFMPGPFAKPGIQWMRLRTEEILLVVPTTHRLAGEKRVPLSEVAHEAVVIEKAGCGLRDLMETYCLQAGFTLRSAFEIDEPAALFAFVQAQLGVGFTTALMERRVYEHGLTTLHLIPATCQRIFGVAWYSQHYLSQIARAFHHYLIEEVVVEEQEVF</sequence>
<dbReference type="PRINTS" id="PR00039">
    <property type="entry name" value="HTHLYSR"/>
</dbReference>
<dbReference type="OrthoDB" id="9803735at2"/>
<evidence type="ECO:0000256" key="3">
    <source>
        <dbReference type="ARBA" id="ARBA00023125"/>
    </source>
</evidence>
<dbReference type="SUPFAM" id="SSF46785">
    <property type="entry name" value="Winged helix' DNA-binding domain"/>
    <property type="match status" value="1"/>
</dbReference>
<dbReference type="Gene3D" id="1.10.10.10">
    <property type="entry name" value="Winged helix-like DNA-binding domain superfamily/Winged helix DNA-binding domain"/>
    <property type="match status" value="1"/>
</dbReference>
<name>A0A4P6JT82_KTERU</name>
<dbReference type="GO" id="GO:0003677">
    <property type="term" value="F:DNA binding"/>
    <property type="evidence" value="ECO:0007669"/>
    <property type="project" value="UniProtKB-KW"/>
</dbReference>
<dbReference type="GO" id="GO:0003700">
    <property type="term" value="F:DNA-binding transcription factor activity"/>
    <property type="evidence" value="ECO:0007669"/>
    <property type="project" value="InterPro"/>
</dbReference>
<dbReference type="SUPFAM" id="SSF53850">
    <property type="entry name" value="Periplasmic binding protein-like II"/>
    <property type="match status" value="1"/>
</dbReference>
<keyword evidence="3" id="KW-0238">DNA-binding</keyword>
<dbReference type="PANTHER" id="PTHR30346">
    <property type="entry name" value="TRANSCRIPTIONAL DUAL REGULATOR HCAR-RELATED"/>
    <property type="match status" value="1"/>
</dbReference>
<dbReference type="CDD" id="cd05466">
    <property type="entry name" value="PBP2_LTTR_substrate"/>
    <property type="match status" value="1"/>
</dbReference>
<keyword evidence="7" id="KW-1185">Reference proteome</keyword>